<keyword evidence="6" id="KW-0720">Serine protease</keyword>
<dbReference type="CDD" id="cd00190">
    <property type="entry name" value="Tryp_SPc"/>
    <property type="match status" value="1"/>
</dbReference>
<comment type="catalytic activity">
    <reaction evidence="9">
        <text>Preferential cleavage: Arg-|-Xaa, Lys-|-Xaa.</text>
        <dbReference type="EC" id="3.4.21.4"/>
    </reaction>
</comment>
<keyword evidence="7" id="KW-0865">Zymogen</keyword>
<evidence type="ECO:0000256" key="6">
    <source>
        <dbReference type="ARBA" id="ARBA00022825"/>
    </source>
</evidence>
<evidence type="ECO:0000256" key="2">
    <source>
        <dbReference type="ARBA" id="ARBA00007664"/>
    </source>
</evidence>
<dbReference type="MEROPS" id="S01.A15"/>
<dbReference type="OrthoDB" id="10059102at2759"/>
<evidence type="ECO:0000256" key="4">
    <source>
        <dbReference type="ARBA" id="ARBA00022729"/>
    </source>
</evidence>
<keyword evidence="4 11" id="KW-0732">Signal</keyword>
<dbReference type="PRINTS" id="PR00722">
    <property type="entry name" value="CHYMOTRYPSIN"/>
</dbReference>
<feature type="domain" description="Peptidase S1" evidence="12">
    <location>
        <begin position="35"/>
        <end position="263"/>
    </location>
</feature>
<proteinExistence type="inferred from homology"/>
<dbReference type="InterPro" id="IPR043504">
    <property type="entry name" value="Peptidase_S1_PA_chymotrypsin"/>
</dbReference>
<dbReference type="PROSITE" id="PS00134">
    <property type="entry name" value="TRYPSIN_HIS"/>
    <property type="match status" value="1"/>
</dbReference>
<keyword evidence="14" id="KW-1185">Reference proteome</keyword>
<comment type="subcellular location">
    <subcellularLocation>
        <location evidence="1">Secreted</location>
        <location evidence="1">Extracellular space</location>
    </subcellularLocation>
</comment>
<dbReference type="InterPro" id="IPR001314">
    <property type="entry name" value="Peptidase_S1A"/>
</dbReference>
<dbReference type="GO" id="GO:0005576">
    <property type="term" value="C:extracellular region"/>
    <property type="evidence" value="ECO:0007669"/>
    <property type="project" value="UniProtKB-SubCell"/>
</dbReference>
<sequence length="267" mass="29644">MRSSSLLLLLLLGSCLSLKGNDEKGHRLRLRMPRVVGGERIEVNSQPHIVNIRRRGQLHCGGSLVTPRCVLTAAHCLPEEEHQKPTDYVVRGGVTYLRDIRNGRHVQRVLLPRGYNRTTLDNDVALLQLLNPLQGPQIGTIRVARQPPRAGSYVRISGWGLTDERSIQLPNQLHSVQVMVLPQQQCQQLYAGYRNLTDSMYCASVAGHKDACHADSGGPAVNADGQLVGIVSWGRANRCARADSPGVYTSVAHLHDWIAFNMDRYCY</sequence>
<evidence type="ECO:0000256" key="10">
    <source>
        <dbReference type="ARBA" id="ARBA00038868"/>
    </source>
</evidence>
<dbReference type="PROSITE" id="PS50240">
    <property type="entry name" value="TRYPSIN_DOM"/>
    <property type="match status" value="1"/>
</dbReference>
<feature type="signal peptide" evidence="11">
    <location>
        <begin position="1"/>
        <end position="17"/>
    </location>
</feature>
<dbReference type="Pfam" id="PF00089">
    <property type="entry name" value="Trypsin"/>
    <property type="match status" value="1"/>
</dbReference>
<comment type="similarity">
    <text evidence="2">Belongs to the peptidase S1 family.</text>
</comment>
<dbReference type="FunFam" id="2.40.10.10:FF:000034">
    <property type="entry name" value="Eupolytin"/>
    <property type="match status" value="1"/>
</dbReference>
<dbReference type="SMR" id="B4IX54"/>
<evidence type="ECO:0000313" key="14">
    <source>
        <dbReference type="Proteomes" id="UP000001070"/>
    </source>
</evidence>
<dbReference type="KEGG" id="dgr:6558253"/>
<dbReference type="PROSITE" id="PS51257">
    <property type="entry name" value="PROKAR_LIPOPROTEIN"/>
    <property type="match status" value="1"/>
</dbReference>
<keyword evidence="3" id="KW-0645">Protease</keyword>
<dbReference type="InterPro" id="IPR018114">
    <property type="entry name" value="TRYPSIN_HIS"/>
</dbReference>
<dbReference type="STRING" id="7222.B4IX54"/>
<dbReference type="EC" id="3.4.21.4" evidence="10"/>
<dbReference type="OMA" id="CAHEDSP"/>
<protein>
    <recommendedName>
        <fullName evidence="10">trypsin</fullName>
        <ecNumber evidence="10">3.4.21.4</ecNumber>
    </recommendedName>
</protein>
<keyword evidence="5" id="KW-0378">Hydrolase</keyword>
<evidence type="ECO:0000259" key="12">
    <source>
        <dbReference type="PROSITE" id="PS50240"/>
    </source>
</evidence>
<evidence type="ECO:0000256" key="5">
    <source>
        <dbReference type="ARBA" id="ARBA00022801"/>
    </source>
</evidence>
<evidence type="ECO:0000256" key="1">
    <source>
        <dbReference type="ARBA" id="ARBA00004239"/>
    </source>
</evidence>
<dbReference type="PANTHER" id="PTHR24276:SF91">
    <property type="entry name" value="AT26814P-RELATED"/>
    <property type="match status" value="1"/>
</dbReference>
<dbReference type="InterPro" id="IPR050430">
    <property type="entry name" value="Peptidase_S1"/>
</dbReference>
<dbReference type="EMBL" id="CH916366">
    <property type="protein sequence ID" value="EDV96360.1"/>
    <property type="molecule type" value="Genomic_DNA"/>
</dbReference>
<dbReference type="PhylomeDB" id="B4IX54"/>
<dbReference type="InterPro" id="IPR001254">
    <property type="entry name" value="Trypsin_dom"/>
</dbReference>
<dbReference type="SMART" id="SM00020">
    <property type="entry name" value="Tryp_SPc"/>
    <property type="match status" value="1"/>
</dbReference>
<dbReference type="InParanoid" id="B4IX54"/>
<dbReference type="GO" id="GO:0006508">
    <property type="term" value="P:proteolysis"/>
    <property type="evidence" value="ECO:0007669"/>
    <property type="project" value="UniProtKB-KW"/>
</dbReference>
<name>B4IX54_DROGR</name>
<dbReference type="InterPro" id="IPR009003">
    <property type="entry name" value="Peptidase_S1_PA"/>
</dbReference>
<evidence type="ECO:0000256" key="9">
    <source>
        <dbReference type="ARBA" id="ARBA00036320"/>
    </source>
</evidence>
<gene>
    <name evidence="13" type="primary">Dgri\GH15244</name>
    <name evidence="13" type="ORF">Dgri_GH15244</name>
</gene>
<accession>B4IX54</accession>
<dbReference type="AlphaFoldDB" id="B4IX54"/>
<evidence type="ECO:0000313" key="13">
    <source>
        <dbReference type="EMBL" id="EDV96360.1"/>
    </source>
</evidence>
<evidence type="ECO:0000256" key="3">
    <source>
        <dbReference type="ARBA" id="ARBA00022670"/>
    </source>
</evidence>
<evidence type="ECO:0000256" key="11">
    <source>
        <dbReference type="SAM" id="SignalP"/>
    </source>
</evidence>
<reference evidence="13 14" key="1">
    <citation type="journal article" date="2007" name="Nature">
        <title>Evolution of genes and genomes on the Drosophila phylogeny.</title>
        <authorList>
            <consortium name="Drosophila 12 Genomes Consortium"/>
            <person name="Clark A.G."/>
            <person name="Eisen M.B."/>
            <person name="Smith D.R."/>
            <person name="Bergman C.M."/>
            <person name="Oliver B."/>
            <person name="Markow T.A."/>
            <person name="Kaufman T.C."/>
            <person name="Kellis M."/>
            <person name="Gelbart W."/>
            <person name="Iyer V.N."/>
            <person name="Pollard D.A."/>
            <person name="Sackton T.B."/>
            <person name="Larracuente A.M."/>
            <person name="Singh N.D."/>
            <person name="Abad J.P."/>
            <person name="Abt D.N."/>
            <person name="Adryan B."/>
            <person name="Aguade M."/>
            <person name="Akashi H."/>
            <person name="Anderson W.W."/>
            <person name="Aquadro C.F."/>
            <person name="Ardell D.H."/>
            <person name="Arguello R."/>
            <person name="Artieri C.G."/>
            <person name="Barbash D.A."/>
            <person name="Barker D."/>
            <person name="Barsanti P."/>
            <person name="Batterham P."/>
            <person name="Batzoglou S."/>
            <person name="Begun D."/>
            <person name="Bhutkar A."/>
            <person name="Blanco E."/>
            <person name="Bosak S.A."/>
            <person name="Bradley R.K."/>
            <person name="Brand A.D."/>
            <person name="Brent M.R."/>
            <person name="Brooks A.N."/>
            <person name="Brown R.H."/>
            <person name="Butlin R.K."/>
            <person name="Caggese C."/>
            <person name="Calvi B.R."/>
            <person name="Bernardo de Carvalho A."/>
            <person name="Caspi A."/>
            <person name="Castrezana S."/>
            <person name="Celniker S.E."/>
            <person name="Chang J.L."/>
            <person name="Chapple C."/>
            <person name="Chatterji S."/>
            <person name="Chinwalla A."/>
            <person name="Civetta A."/>
            <person name="Clifton S.W."/>
            <person name="Comeron J.M."/>
            <person name="Costello J.C."/>
            <person name="Coyne J.A."/>
            <person name="Daub J."/>
            <person name="David R.G."/>
            <person name="Delcher A.L."/>
            <person name="Delehaunty K."/>
            <person name="Do C.B."/>
            <person name="Ebling H."/>
            <person name="Edwards K."/>
            <person name="Eickbush T."/>
            <person name="Evans J.D."/>
            <person name="Filipski A."/>
            <person name="Findeiss S."/>
            <person name="Freyhult E."/>
            <person name="Fulton L."/>
            <person name="Fulton R."/>
            <person name="Garcia A.C."/>
            <person name="Gardiner A."/>
            <person name="Garfield D.A."/>
            <person name="Garvin B.E."/>
            <person name="Gibson G."/>
            <person name="Gilbert D."/>
            <person name="Gnerre S."/>
            <person name="Godfrey J."/>
            <person name="Good R."/>
            <person name="Gotea V."/>
            <person name="Gravely B."/>
            <person name="Greenberg A.J."/>
            <person name="Griffiths-Jones S."/>
            <person name="Gross S."/>
            <person name="Guigo R."/>
            <person name="Gustafson E.A."/>
            <person name="Haerty W."/>
            <person name="Hahn M.W."/>
            <person name="Halligan D.L."/>
            <person name="Halpern A.L."/>
            <person name="Halter G.M."/>
            <person name="Han M.V."/>
            <person name="Heger A."/>
            <person name="Hillier L."/>
            <person name="Hinrichs A.S."/>
            <person name="Holmes I."/>
            <person name="Hoskins R.A."/>
            <person name="Hubisz M.J."/>
            <person name="Hultmark D."/>
            <person name="Huntley M.A."/>
            <person name="Jaffe D.B."/>
            <person name="Jagadeeshan S."/>
            <person name="Jeck W.R."/>
            <person name="Johnson J."/>
            <person name="Jones C.D."/>
            <person name="Jordan W.C."/>
            <person name="Karpen G.H."/>
            <person name="Kataoka E."/>
            <person name="Keightley P.D."/>
            <person name="Kheradpour P."/>
            <person name="Kirkness E.F."/>
            <person name="Koerich L.B."/>
            <person name="Kristiansen K."/>
            <person name="Kudrna D."/>
            <person name="Kulathinal R.J."/>
            <person name="Kumar S."/>
            <person name="Kwok R."/>
            <person name="Lander E."/>
            <person name="Langley C.H."/>
            <person name="Lapoint R."/>
            <person name="Lazzaro B.P."/>
            <person name="Lee S.J."/>
            <person name="Levesque L."/>
            <person name="Li R."/>
            <person name="Lin C.F."/>
            <person name="Lin M.F."/>
            <person name="Lindblad-Toh K."/>
            <person name="Llopart A."/>
            <person name="Long M."/>
            <person name="Low L."/>
            <person name="Lozovsky E."/>
            <person name="Lu J."/>
            <person name="Luo M."/>
            <person name="Machado C.A."/>
            <person name="Makalowski W."/>
            <person name="Marzo M."/>
            <person name="Matsuda M."/>
            <person name="Matzkin L."/>
            <person name="McAllister B."/>
            <person name="McBride C.S."/>
            <person name="McKernan B."/>
            <person name="McKernan K."/>
            <person name="Mendez-Lago M."/>
            <person name="Minx P."/>
            <person name="Mollenhauer M.U."/>
            <person name="Montooth K."/>
            <person name="Mount S.M."/>
            <person name="Mu X."/>
            <person name="Myers E."/>
            <person name="Negre B."/>
            <person name="Newfeld S."/>
            <person name="Nielsen R."/>
            <person name="Noor M.A."/>
            <person name="O'Grady P."/>
            <person name="Pachter L."/>
            <person name="Papaceit M."/>
            <person name="Parisi M.J."/>
            <person name="Parisi M."/>
            <person name="Parts L."/>
            <person name="Pedersen J.S."/>
            <person name="Pesole G."/>
            <person name="Phillippy A.M."/>
            <person name="Ponting C.P."/>
            <person name="Pop M."/>
            <person name="Porcelli D."/>
            <person name="Powell J.R."/>
            <person name="Prohaska S."/>
            <person name="Pruitt K."/>
            <person name="Puig M."/>
            <person name="Quesneville H."/>
            <person name="Ram K.R."/>
            <person name="Rand D."/>
            <person name="Rasmussen M.D."/>
            <person name="Reed L.K."/>
            <person name="Reenan R."/>
            <person name="Reily A."/>
            <person name="Remington K.A."/>
            <person name="Rieger T.T."/>
            <person name="Ritchie M.G."/>
            <person name="Robin C."/>
            <person name="Rogers Y.H."/>
            <person name="Rohde C."/>
            <person name="Rozas J."/>
            <person name="Rubenfield M.J."/>
            <person name="Ruiz A."/>
            <person name="Russo S."/>
            <person name="Salzberg S.L."/>
            <person name="Sanchez-Gracia A."/>
            <person name="Saranga D.J."/>
            <person name="Sato H."/>
            <person name="Schaeffer S.W."/>
            <person name="Schatz M.C."/>
            <person name="Schlenke T."/>
            <person name="Schwartz R."/>
            <person name="Segarra C."/>
            <person name="Singh R.S."/>
            <person name="Sirot L."/>
            <person name="Sirota M."/>
            <person name="Sisneros N.B."/>
            <person name="Smith C.D."/>
            <person name="Smith T.F."/>
            <person name="Spieth J."/>
            <person name="Stage D.E."/>
            <person name="Stark A."/>
            <person name="Stephan W."/>
            <person name="Strausberg R.L."/>
            <person name="Strempel S."/>
            <person name="Sturgill D."/>
            <person name="Sutton G."/>
            <person name="Sutton G.G."/>
            <person name="Tao W."/>
            <person name="Teichmann S."/>
            <person name="Tobari Y.N."/>
            <person name="Tomimura Y."/>
            <person name="Tsolas J.M."/>
            <person name="Valente V.L."/>
            <person name="Venter E."/>
            <person name="Venter J.C."/>
            <person name="Vicario S."/>
            <person name="Vieira F.G."/>
            <person name="Vilella A.J."/>
            <person name="Villasante A."/>
            <person name="Walenz B."/>
            <person name="Wang J."/>
            <person name="Wasserman M."/>
            <person name="Watts T."/>
            <person name="Wilson D."/>
            <person name="Wilson R.K."/>
            <person name="Wing R.A."/>
            <person name="Wolfner M.F."/>
            <person name="Wong A."/>
            <person name="Wong G.K."/>
            <person name="Wu C.I."/>
            <person name="Wu G."/>
            <person name="Yamamoto D."/>
            <person name="Yang H.P."/>
            <person name="Yang S.P."/>
            <person name="Yorke J.A."/>
            <person name="Yoshida K."/>
            <person name="Zdobnov E."/>
            <person name="Zhang P."/>
            <person name="Zhang Y."/>
            <person name="Zimin A.V."/>
            <person name="Baldwin J."/>
            <person name="Abdouelleil A."/>
            <person name="Abdulkadir J."/>
            <person name="Abebe A."/>
            <person name="Abera B."/>
            <person name="Abreu J."/>
            <person name="Acer S.C."/>
            <person name="Aftuck L."/>
            <person name="Alexander A."/>
            <person name="An P."/>
            <person name="Anderson E."/>
            <person name="Anderson S."/>
            <person name="Arachi H."/>
            <person name="Azer M."/>
            <person name="Bachantsang P."/>
            <person name="Barry A."/>
            <person name="Bayul T."/>
            <person name="Berlin A."/>
            <person name="Bessette D."/>
            <person name="Bloom T."/>
            <person name="Blye J."/>
            <person name="Boguslavskiy L."/>
            <person name="Bonnet C."/>
            <person name="Boukhgalter B."/>
            <person name="Bourzgui I."/>
            <person name="Brown A."/>
            <person name="Cahill P."/>
            <person name="Channer S."/>
            <person name="Cheshatsang Y."/>
            <person name="Chuda L."/>
            <person name="Citroen M."/>
            <person name="Collymore A."/>
            <person name="Cooke P."/>
            <person name="Costello M."/>
            <person name="D'Aco K."/>
            <person name="Daza R."/>
            <person name="De Haan G."/>
            <person name="DeGray S."/>
            <person name="DeMaso C."/>
            <person name="Dhargay N."/>
            <person name="Dooley K."/>
            <person name="Dooley E."/>
            <person name="Doricent M."/>
            <person name="Dorje P."/>
            <person name="Dorjee K."/>
            <person name="Dupes A."/>
            <person name="Elong R."/>
            <person name="Falk J."/>
            <person name="Farina A."/>
            <person name="Faro S."/>
            <person name="Ferguson D."/>
            <person name="Fisher S."/>
            <person name="Foley C.D."/>
            <person name="Franke A."/>
            <person name="Friedrich D."/>
            <person name="Gadbois L."/>
            <person name="Gearin G."/>
            <person name="Gearin C.R."/>
            <person name="Giannoukos G."/>
            <person name="Goode T."/>
            <person name="Graham J."/>
            <person name="Grandbois E."/>
            <person name="Grewal S."/>
            <person name="Gyaltsen K."/>
            <person name="Hafez N."/>
            <person name="Hagos B."/>
            <person name="Hall J."/>
            <person name="Henson C."/>
            <person name="Hollinger A."/>
            <person name="Honan T."/>
            <person name="Huard M.D."/>
            <person name="Hughes L."/>
            <person name="Hurhula B."/>
            <person name="Husby M.E."/>
            <person name="Kamat A."/>
            <person name="Kanga B."/>
            <person name="Kashin S."/>
            <person name="Khazanovich D."/>
            <person name="Kisner P."/>
            <person name="Lance K."/>
            <person name="Lara M."/>
            <person name="Lee W."/>
            <person name="Lennon N."/>
            <person name="Letendre F."/>
            <person name="LeVine R."/>
            <person name="Lipovsky A."/>
            <person name="Liu X."/>
            <person name="Liu J."/>
            <person name="Liu S."/>
            <person name="Lokyitsang T."/>
            <person name="Lokyitsang Y."/>
            <person name="Lubonja R."/>
            <person name="Lui A."/>
            <person name="MacDonald P."/>
            <person name="Magnisalis V."/>
            <person name="Maru K."/>
            <person name="Matthews C."/>
            <person name="McCusker W."/>
            <person name="McDonough S."/>
            <person name="Mehta T."/>
            <person name="Meldrim J."/>
            <person name="Meneus L."/>
            <person name="Mihai O."/>
            <person name="Mihalev A."/>
            <person name="Mihova T."/>
            <person name="Mittelman R."/>
            <person name="Mlenga V."/>
            <person name="Montmayeur A."/>
            <person name="Mulrain L."/>
            <person name="Navidi A."/>
            <person name="Naylor J."/>
            <person name="Negash T."/>
            <person name="Nguyen T."/>
            <person name="Nguyen N."/>
            <person name="Nicol R."/>
            <person name="Norbu C."/>
            <person name="Norbu N."/>
            <person name="Novod N."/>
            <person name="O'Neill B."/>
            <person name="Osman S."/>
            <person name="Markiewicz E."/>
            <person name="Oyono O.L."/>
            <person name="Patti C."/>
            <person name="Phunkhang P."/>
            <person name="Pierre F."/>
            <person name="Priest M."/>
            <person name="Raghuraman S."/>
            <person name="Rege F."/>
            <person name="Reyes R."/>
            <person name="Rise C."/>
            <person name="Rogov P."/>
            <person name="Ross K."/>
            <person name="Ryan E."/>
            <person name="Settipalli S."/>
            <person name="Shea T."/>
            <person name="Sherpa N."/>
            <person name="Shi L."/>
            <person name="Shih D."/>
            <person name="Sparrow T."/>
            <person name="Spaulding J."/>
            <person name="Stalker J."/>
            <person name="Stange-Thomann N."/>
            <person name="Stavropoulos S."/>
            <person name="Stone C."/>
            <person name="Strader C."/>
            <person name="Tesfaye S."/>
            <person name="Thomson T."/>
            <person name="Thoulutsang Y."/>
            <person name="Thoulutsang D."/>
            <person name="Topham K."/>
            <person name="Topping I."/>
            <person name="Tsamla T."/>
            <person name="Vassiliev H."/>
            <person name="Vo A."/>
            <person name="Wangchuk T."/>
            <person name="Wangdi T."/>
            <person name="Weiand M."/>
            <person name="Wilkinson J."/>
            <person name="Wilson A."/>
            <person name="Yadav S."/>
            <person name="Young G."/>
            <person name="Yu Q."/>
            <person name="Zembek L."/>
            <person name="Zhong D."/>
            <person name="Zimmer A."/>
            <person name="Zwirko Z."/>
            <person name="Jaffe D.B."/>
            <person name="Alvarez P."/>
            <person name="Brockman W."/>
            <person name="Butler J."/>
            <person name="Chin C."/>
            <person name="Gnerre S."/>
            <person name="Grabherr M."/>
            <person name="Kleber M."/>
            <person name="Mauceli E."/>
            <person name="MacCallum I."/>
        </authorList>
    </citation>
    <scope>NUCLEOTIDE SEQUENCE [LARGE SCALE GENOMIC DNA]</scope>
    <source>
        <strain evidence="14">Tucson 15287-2541.00</strain>
    </source>
</reference>
<keyword evidence="8" id="KW-1015">Disulfide bond</keyword>
<evidence type="ECO:0000256" key="7">
    <source>
        <dbReference type="ARBA" id="ARBA00023145"/>
    </source>
</evidence>
<dbReference type="GO" id="GO:0004252">
    <property type="term" value="F:serine-type endopeptidase activity"/>
    <property type="evidence" value="ECO:0007669"/>
    <property type="project" value="UniProtKB-EC"/>
</dbReference>
<organism evidence="14">
    <name type="scientific">Drosophila grimshawi</name>
    <name type="common">Hawaiian fruit fly</name>
    <name type="synonym">Idiomyia grimshawi</name>
    <dbReference type="NCBI Taxonomy" id="7222"/>
    <lineage>
        <taxon>Eukaryota</taxon>
        <taxon>Metazoa</taxon>
        <taxon>Ecdysozoa</taxon>
        <taxon>Arthropoda</taxon>
        <taxon>Hexapoda</taxon>
        <taxon>Insecta</taxon>
        <taxon>Pterygota</taxon>
        <taxon>Neoptera</taxon>
        <taxon>Endopterygota</taxon>
        <taxon>Diptera</taxon>
        <taxon>Brachycera</taxon>
        <taxon>Muscomorpha</taxon>
        <taxon>Ephydroidea</taxon>
        <taxon>Drosophilidae</taxon>
        <taxon>Drosophila</taxon>
        <taxon>Hawaiian Drosophila</taxon>
    </lineage>
</organism>
<dbReference type="SUPFAM" id="SSF50494">
    <property type="entry name" value="Trypsin-like serine proteases"/>
    <property type="match status" value="1"/>
</dbReference>
<dbReference type="Proteomes" id="UP000001070">
    <property type="component" value="Unassembled WGS sequence"/>
</dbReference>
<dbReference type="PANTHER" id="PTHR24276">
    <property type="entry name" value="POLYSERASE-RELATED"/>
    <property type="match status" value="1"/>
</dbReference>
<evidence type="ECO:0000256" key="8">
    <source>
        <dbReference type="ARBA" id="ARBA00023157"/>
    </source>
</evidence>
<dbReference type="Gene3D" id="2.40.10.10">
    <property type="entry name" value="Trypsin-like serine proteases"/>
    <property type="match status" value="1"/>
</dbReference>
<dbReference type="eggNOG" id="KOG3627">
    <property type="taxonomic scope" value="Eukaryota"/>
</dbReference>
<feature type="chain" id="PRO_5002811149" description="trypsin" evidence="11">
    <location>
        <begin position="18"/>
        <end position="267"/>
    </location>
</feature>
<dbReference type="HOGENOM" id="CLU_006842_7_1_1"/>